<evidence type="ECO:0000256" key="4">
    <source>
        <dbReference type="ARBA" id="ARBA00011881"/>
    </source>
</evidence>
<dbReference type="EMBL" id="CP017080">
    <property type="protein sequence ID" value="AOH53392.1"/>
    <property type="molecule type" value="Genomic_DNA"/>
</dbReference>
<evidence type="ECO:0000256" key="7">
    <source>
        <dbReference type="RuleBase" id="RU361270"/>
    </source>
</evidence>
<proteinExistence type="inferred from homology"/>
<comment type="function">
    <text evidence="2">Catalyzes the hydrolysis of 5-hydroxyisourate (HIU) to 2-oxo-4-hydroxy-4-carboxy-5-ureidoimidazoline (OHCU).</text>
</comment>
<dbReference type="GO" id="GO:0006144">
    <property type="term" value="P:purine nucleobase metabolic process"/>
    <property type="evidence" value="ECO:0007669"/>
    <property type="project" value="UniProtKB-KW"/>
</dbReference>
<dbReference type="PROSITE" id="PS00768">
    <property type="entry name" value="TRANSTHYRETIN_1"/>
    <property type="match status" value="1"/>
</dbReference>
<protein>
    <recommendedName>
        <fullName evidence="7">5-hydroxyisourate hydrolase</fullName>
        <shortName evidence="7">HIU hydrolase</shortName>
        <shortName evidence="7">HIUHase</shortName>
        <ecNumber evidence="7">3.5.2.17</ecNumber>
    </recommendedName>
</protein>
<evidence type="ECO:0000256" key="2">
    <source>
        <dbReference type="ARBA" id="ARBA00002704"/>
    </source>
</evidence>
<keyword evidence="10" id="KW-1185">Reference proteome</keyword>
<gene>
    <name evidence="9" type="ORF">ABE28_003435</name>
</gene>
<dbReference type="InterPro" id="IPR036817">
    <property type="entry name" value="Transthyretin/HIU_hydrolase_sf"/>
</dbReference>
<dbReference type="InterPro" id="IPR023419">
    <property type="entry name" value="Transthyretin_CS"/>
</dbReference>
<accession>A0A1B3XJP3</accession>
<dbReference type="PROSITE" id="PS00769">
    <property type="entry name" value="TRANSTHYRETIN_2"/>
    <property type="match status" value="1"/>
</dbReference>
<comment type="similarity">
    <text evidence="3 7">Belongs to the transthyretin family. 5-hydroxyisourate hydrolase subfamily.</text>
</comment>
<evidence type="ECO:0000256" key="6">
    <source>
        <dbReference type="ARBA" id="ARBA00022801"/>
    </source>
</evidence>
<dbReference type="Proteomes" id="UP000077926">
    <property type="component" value="Chromosome"/>
</dbReference>
<sequence>MDSKLTTHVLDLSKGLPANGMKIELWAIKNQGEHSFIKEVHTNKDGRVNDPLLQGDDFKPGEYELVFYVGEYFNDEANDSYLMPFLNKIPLRFGIGSNEEHYHVPLLVAPGGYSTYRGS</sequence>
<organism evidence="9 10">
    <name type="scientific">Peribacillus muralis</name>
    <dbReference type="NCBI Taxonomy" id="264697"/>
    <lineage>
        <taxon>Bacteria</taxon>
        <taxon>Bacillati</taxon>
        <taxon>Bacillota</taxon>
        <taxon>Bacilli</taxon>
        <taxon>Bacillales</taxon>
        <taxon>Bacillaceae</taxon>
        <taxon>Peribacillus</taxon>
    </lineage>
</organism>
<comment type="catalytic activity">
    <reaction evidence="1 7">
        <text>5-hydroxyisourate + H2O = 5-hydroxy-2-oxo-4-ureido-2,5-dihydro-1H-imidazole-5-carboxylate + H(+)</text>
        <dbReference type="Rhea" id="RHEA:23736"/>
        <dbReference type="ChEBI" id="CHEBI:15377"/>
        <dbReference type="ChEBI" id="CHEBI:15378"/>
        <dbReference type="ChEBI" id="CHEBI:18072"/>
        <dbReference type="ChEBI" id="CHEBI:58639"/>
        <dbReference type="EC" id="3.5.2.17"/>
    </reaction>
</comment>
<comment type="subunit">
    <text evidence="4 7">Homotetramer.</text>
</comment>
<evidence type="ECO:0000313" key="10">
    <source>
        <dbReference type="Proteomes" id="UP000077926"/>
    </source>
</evidence>
<evidence type="ECO:0000256" key="1">
    <source>
        <dbReference type="ARBA" id="ARBA00001043"/>
    </source>
</evidence>
<dbReference type="PANTHER" id="PTHR10395">
    <property type="entry name" value="URICASE AND TRANSTHYRETIN-RELATED"/>
    <property type="match status" value="1"/>
</dbReference>
<dbReference type="InterPro" id="IPR023416">
    <property type="entry name" value="Transthyretin/HIU_hydrolase_d"/>
</dbReference>
<dbReference type="SUPFAM" id="SSF49472">
    <property type="entry name" value="Transthyretin (synonym: prealbumin)"/>
    <property type="match status" value="1"/>
</dbReference>
<dbReference type="KEGG" id="bmur:ABE28_003435"/>
<evidence type="ECO:0000259" key="8">
    <source>
        <dbReference type="Pfam" id="PF00576"/>
    </source>
</evidence>
<dbReference type="PANTHER" id="PTHR10395:SF7">
    <property type="entry name" value="5-HYDROXYISOURATE HYDROLASE"/>
    <property type="match status" value="1"/>
</dbReference>
<name>A0A1B3XJP3_9BACI</name>
<dbReference type="RefSeq" id="WP_064463857.1">
    <property type="nucleotide sequence ID" value="NZ_CP017080.1"/>
</dbReference>
<dbReference type="AlphaFoldDB" id="A0A1B3XJP3"/>
<evidence type="ECO:0000256" key="5">
    <source>
        <dbReference type="ARBA" id="ARBA00022631"/>
    </source>
</evidence>
<dbReference type="GO" id="GO:0033971">
    <property type="term" value="F:hydroxyisourate hydrolase activity"/>
    <property type="evidence" value="ECO:0007669"/>
    <property type="project" value="UniProtKB-EC"/>
</dbReference>
<dbReference type="InterPro" id="IPR023418">
    <property type="entry name" value="Thyroxine_BS"/>
</dbReference>
<feature type="domain" description="Transthyretin/hydroxyisourate hydrolase" evidence="8">
    <location>
        <begin position="5"/>
        <end position="118"/>
    </location>
</feature>
<dbReference type="STRING" id="264697.ABE28_003435"/>
<dbReference type="Pfam" id="PF00576">
    <property type="entry name" value="Transthyretin"/>
    <property type="match status" value="1"/>
</dbReference>
<keyword evidence="6 7" id="KW-0378">Hydrolase</keyword>
<dbReference type="InterPro" id="IPR014306">
    <property type="entry name" value="Hydroxyisourate_hydrolase"/>
</dbReference>
<evidence type="ECO:0000313" key="9">
    <source>
        <dbReference type="EMBL" id="AOH53392.1"/>
    </source>
</evidence>
<keyword evidence="5 7" id="KW-0659">Purine metabolism</keyword>
<reference evidence="9 10" key="1">
    <citation type="submission" date="2016-08" db="EMBL/GenBank/DDBJ databases">
        <title>Complete genome sequence of Bacillus muralis G25-68, a strain with toxicity to nematodes.</title>
        <authorList>
            <person name="Zheng Z."/>
        </authorList>
    </citation>
    <scope>NUCLEOTIDE SEQUENCE [LARGE SCALE GENOMIC DNA]</scope>
    <source>
        <strain evidence="9 10">G25-68</strain>
    </source>
</reference>
<dbReference type="EC" id="3.5.2.17" evidence="7"/>
<evidence type="ECO:0000256" key="3">
    <source>
        <dbReference type="ARBA" id="ARBA00009850"/>
    </source>
</evidence>
<dbReference type="NCBIfam" id="TIGR02962">
    <property type="entry name" value="hdxy_isourate"/>
    <property type="match status" value="1"/>
</dbReference>
<dbReference type="CDD" id="cd05822">
    <property type="entry name" value="TLP_HIUase"/>
    <property type="match status" value="1"/>
</dbReference>
<dbReference type="Gene3D" id="2.60.40.180">
    <property type="entry name" value="Transthyretin/hydroxyisourate hydrolase domain"/>
    <property type="match status" value="1"/>
</dbReference>